<accession>A0AAE3VJB6</accession>
<dbReference type="InterPro" id="IPR046738">
    <property type="entry name" value="DUF6788"/>
</dbReference>
<comment type="caution">
    <text evidence="3">The sequence shown here is derived from an EMBL/GenBank/DDBJ whole genome shotgun (WGS) entry which is preliminary data.</text>
</comment>
<evidence type="ECO:0000313" key="3">
    <source>
        <dbReference type="EMBL" id="MDQ0291647.1"/>
    </source>
</evidence>
<evidence type="ECO:0000259" key="1">
    <source>
        <dbReference type="Pfam" id="PF20586"/>
    </source>
</evidence>
<sequence length="133" mass="14903">MGKELKLVSEATLRSHIQARIRELGEMGLFISGSFVHTERKCGSKTCACASGGPKHPCCLLTSKVAGKTKSVYVPVDMAEEVEAWVAEHKRLKRLLKDIDELGERLIRIHVAARERRKTNQARVKQVKDHLDS</sequence>
<feature type="domain" description="DUF6788" evidence="1">
    <location>
        <begin position="17"/>
        <end position="83"/>
    </location>
</feature>
<dbReference type="EMBL" id="JAUSVL010000001">
    <property type="protein sequence ID" value="MDQ0291647.1"/>
    <property type="molecule type" value="Genomic_DNA"/>
</dbReference>
<reference evidence="3" key="1">
    <citation type="submission" date="2023-07" db="EMBL/GenBank/DDBJ databases">
        <title>Genomic Encyclopedia of Type Strains, Phase IV (KMG-IV): sequencing the most valuable type-strain genomes for metagenomic binning, comparative biology and taxonomic classification.</title>
        <authorList>
            <person name="Goeker M."/>
        </authorList>
    </citation>
    <scope>NUCLEOTIDE SEQUENCE</scope>
    <source>
        <strain evidence="3">DSM 24202</strain>
    </source>
</reference>
<gene>
    <name evidence="2" type="ORF">J3R75_001899</name>
    <name evidence="3" type="ORF">J3R75_003754</name>
</gene>
<evidence type="ECO:0000313" key="2">
    <source>
        <dbReference type="EMBL" id="MDQ0289792.1"/>
    </source>
</evidence>
<dbReference type="RefSeq" id="WP_307261245.1">
    <property type="nucleotide sequence ID" value="NZ_JAUSVL010000001.1"/>
</dbReference>
<organism evidence="3 4">
    <name type="scientific">Oligosphaera ethanolica</name>
    <dbReference type="NCBI Taxonomy" id="760260"/>
    <lineage>
        <taxon>Bacteria</taxon>
        <taxon>Pseudomonadati</taxon>
        <taxon>Lentisphaerota</taxon>
        <taxon>Oligosphaeria</taxon>
        <taxon>Oligosphaerales</taxon>
        <taxon>Oligosphaeraceae</taxon>
        <taxon>Oligosphaera</taxon>
    </lineage>
</organism>
<dbReference type="Proteomes" id="UP001238163">
    <property type="component" value="Unassembled WGS sequence"/>
</dbReference>
<dbReference type="AlphaFoldDB" id="A0AAE3VJB6"/>
<keyword evidence="4" id="KW-1185">Reference proteome</keyword>
<dbReference type="EMBL" id="JAUSVL010000001">
    <property type="protein sequence ID" value="MDQ0289792.1"/>
    <property type="molecule type" value="Genomic_DNA"/>
</dbReference>
<evidence type="ECO:0000313" key="4">
    <source>
        <dbReference type="Proteomes" id="UP001238163"/>
    </source>
</evidence>
<protein>
    <recommendedName>
        <fullName evidence="1">DUF6788 domain-containing protein</fullName>
    </recommendedName>
</protein>
<dbReference type="Pfam" id="PF20586">
    <property type="entry name" value="DUF6788"/>
    <property type="match status" value="1"/>
</dbReference>
<proteinExistence type="predicted"/>
<name>A0AAE3VJB6_9BACT</name>